<keyword evidence="2" id="KW-0418">Kinase</keyword>
<gene>
    <name evidence="2" type="ORF">JCM19240_3213</name>
</gene>
<organism evidence="2 3">
    <name type="scientific">Vibrio maritimus</name>
    <dbReference type="NCBI Taxonomy" id="990268"/>
    <lineage>
        <taxon>Bacteria</taxon>
        <taxon>Pseudomonadati</taxon>
        <taxon>Pseudomonadota</taxon>
        <taxon>Gammaproteobacteria</taxon>
        <taxon>Vibrionales</taxon>
        <taxon>Vibrionaceae</taxon>
        <taxon>Vibrio</taxon>
    </lineage>
</organism>
<dbReference type="EC" id="2.7.1.68" evidence="2"/>
<sequence>MKSSIAIIAGVLTCASIGAYATETTVEDSGNTVDYVQVRNGVAYQVNETTPFTGRLTRKYDTGQNALQVKFANGKAVGSETTWYPNGQVASSINYKEGVATGEWKQWYDNGQLKTDTHYQNGKLSGTTLNGPTMVRRLSMPITIKVNCKVRCRLGMKMVNRERKPLMMVGKRMDLRFNITPMVTRPTKPIMTMARSTTAPSHSTQWTVKKLMRLR</sequence>
<evidence type="ECO:0000313" key="3">
    <source>
        <dbReference type="Proteomes" id="UP000029224"/>
    </source>
</evidence>
<protein>
    <submittedName>
        <fullName evidence="2">Phophatidylinositol-4-phosphate 5-kinase</fullName>
        <ecNumber evidence="2">2.7.1.68</ecNumber>
    </submittedName>
</protein>
<accession>A0A090TBQ1</accession>
<dbReference type="Pfam" id="PF07661">
    <property type="entry name" value="MORN_2"/>
    <property type="match status" value="2"/>
</dbReference>
<dbReference type="InterPro" id="IPR011652">
    <property type="entry name" value="MORN_2"/>
</dbReference>
<evidence type="ECO:0000256" key="1">
    <source>
        <dbReference type="SAM" id="SignalP"/>
    </source>
</evidence>
<keyword evidence="3" id="KW-1185">Reference proteome</keyword>
<dbReference type="AlphaFoldDB" id="A0A090TBQ1"/>
<feature type="chain" id="PRO_5001864377" evidence="1">
    <location>
        <begin position="22"/>
        <end position="215"/>
    </location>
</feature>
<dbReference type="EMBL" id="BBMT01000016">
    <property type="protein sequence ID" value="GAL37351.1"/>
    <property type="molecule type" value="Genomic_DNA"/>
</dbReference>
<feature type="signal peptide" evidence="1">
    <location>
        <begin position="1"/>
        <end position="21"/>
    </location>
</feature>
<comment type="caution">
    <text evidence="2">The sequence shown here is derived from an EMBL/GenBank/DDBJ whole genome shotgun (WGS) entry which is preliminary data.</text>
</comment>
<reference evidence="2 3" key="2">
    <citation type="submission" date="2014-09" db="EMBL/GenBank/DDBJ databases">
        <authorList>
            <consortium name="NBRP consortium"/>
            <person name="Sawabe T."/>
            <person name="Meirelles P."/>
            <person name="Nakanishi M."/>
            <person name="Sayaka M."/>
            <person name="Hattori M."/>
            <person name="Ohkuma M."/>
        </authorList>
    </citation>
    <scope>NUCLEOTIDE SEQUENCE [LARGE SCALE GENOMIC DNA]</scope>
    <source>
        <strain evidence="2 3">JCM 19240</strain>
    </source>
</reference>
<name>A0A090TBQ1_9VIBR</name>
<dbReference type="GO" id="GO:0016308">
    <property type="term" value="F:1-phosphatidylinositol-4-phosphate 5-kinase activity"/>
    <property type="evidence" value="ECO:0007669"/>
    <property type="project" value="UniProtKB-EC"/>
</dbReference>
<dbReference type="SUPFAM" id="SSF82185">
    <property type="entry name" value="Histone H3 K4-specific methyltransferase SET7/9 N-terminal domain"/>
    <property type="match status" value="1"/>
</dbReference>
<reference evidence="2 3" key="1">
    <citation type="submission" date="2014-09" db="EMBL/GenBank/DDBJ databases">
        <title>Vibrio maritimus JCM 19240. (C210) whole genome shotgun sequence.</title>
        <authorList>
            <person name="Sawabe T."/>
            <person name="Meirelles P."/>
            <person name="Nakanishi M."/>
            <person name="Sayaka M."/>
            <person name="Hattori M."/>
            <person name="Ohkuma M."/>
        </authorList>
    </citation>
    <scope>NUCLEOTIDE SEQUENCE [LARGE SCALE GENOMIC DNA]</scope>
    <source>
        <strain evidence="2 3">JCM 19240</strain>
    </source>
</reference>
<dbReference type="Proteomes" id="UP000029224">
    <property type="component" value="Unassembled WGS sequence"/>
</dbReference>
<keyword evidence="2" id="KW-0808">Transferase</keyword>
<keyword evidence="1" id="KW-0732">Signal</keyword>
<proteinExistence type="predicted"/>
<dbReference type="OrthoDB" id="5861954at2"/>
<dbReference type="Gene3D" id="2.20.110.10">
    <property type="entry name" value="Histone H3 K4-specific methyltransferase SET7/9 N-terminal domain"/>
    <property type="match status" value="1"/>
</dbReference>
<evidence type="ECO:0000313" key="2">
    <source>
        <dbReference type="EMBL" id="GAL37351.1"/>
    </source>
</evidence>